<comment type="similarity">
    <text evidence="3 10 13">Belongs to the IPP transferase family.</text>
</comment>
<dbReference type="Gene3D" id="1.10.20.140">
    <property type="match status" value="1"/>
</dbReference>
<dbReference type="GO" id="GO:0005524">
    <property type="term" value="F:ATP binding"/>
    <property type="evidence" value="ECO:0007669"/>
    <property type="project" value="UniProtKB-UniRule"/>
</dbReference>
<dbReference type="EC" id="2.5.1.75" evidence="10"/>
<evidence type="ECO:0000256" key="4">
    <source>
        <dbReference type="ARBA" id="ARBA00022679"/>
    </source>
</evidence>
<keyword evidence="7 10" id="KW-0067">ATP-binding</keyword>
<proteinExistence type="inferred from homology"/>
<dbReference type="PANTHER" id="PTHR11088">
    <property type="entry name" value="TRNA DIMETHYLALLYLTRANSFERASE"/>
    <property type="match status" value="1"/>
</dbReference>
<dbReference type="GO" id="GO:0052381">
    <property type="term" value="F:tRNA dimethylallyltransferase activity"/>
    <property type="evidence" value="ECO:0007669"/>
    <property type="project" value="UniProtKB-UniRule"/>
</dbReference>
<dbReference type="EMBL" id="KT007005">
    <property type="protein sequence ID" value="AKQ02896.1"/>
    <property type="molecule type" value="Genomic_DNA"/>
</dbReference>
<feature type="site" description="Interaction with substrate tRNA" evidence="10">
    <location>
        <position position="135"/>
    </location>
</feature>
<evidence type="ECO:0000256" key="12">
    <source>
        <dbReference type="RuleBase" id="RU003784"/>
    </source>
</evidence>
<gene>
    <name evidence="10 14" type="primary">miaA</name>
</gene>
<evidence type="ECO:0000256" key="8">
    <source>
        <dbReference type="ARBA" id="ARBA00022842"/>
    </source>
</evidence>
<organism evidence="14">
    <name type="scientific">uncultured Microgenomates bacterium Rifle_16ft_4_minimus_37836</name>
    <dbReference type="NCBI Taxonomy" id="1665115"/>
    <lineage>
        <taxon>Bacteria</taxon>
        <taxon>Candidatus Microgenomatota</taxon>
        <taxon>environmental samples</taxon>
    </lineage>
</organism>
<dbReference type="PANTHER" id="PTHR11088:SF60">
    <property type="entry name" value="TRNA DIMETHYLALLYLTRANSFERASE"/>
    <property type="match status" value="1"/>
</dbReference>
<evidence type="ECO:0000256" key="3">
    <source>
        <dbReference type="ARBA" id="ARBA00005842"/>
    </source>
</evidence>
<dbReference type="Pfam" id="PF01715">
    <property type="entry name" value="IPPT"/>
    <property type="match status" value="1"/>
</dbReference>
<evidence type="ECO:0000256" key="2">
    <source>
        <dbReference type="ARBA" id="ARBA00003213"/>
    </source>
</evidence>
<evidence type="ECO:0000313" key="14">
    <source>
        <dbReference type="EMBL" id="AKQ02896.1"/>
    </source>
</evidence>
<feature type="region of interest" description="Interaction with substrate tRNA" evidence="10">
    <location>
        <begin position="50"/>
        <end position="53"/>
    </location>
</feature>
<accession>A0A0H4T5C5</accession>
<evidence type="ECO:0000256" key="7">
    <source>
        <dbReference type="ARBA" id="ARBA00022840"/>
    </source>
</evidence>
<dbReference type="Gene3D" id="3.40.50.300">
    <property type="entry name" value="P-loop containing nucleotide triphosphate hydrolases"/>
    <property type="match status" value="1"/>
</dbReference>
<comment type="cofactor">
    <cofactor evidence="1 10">
        <name>Mg(2+)</name>
        <dbReference type="ChEBI" id="CHEBI:18420"/>
    </cofactor>
</comment>
<dbReference type="AlphaFoldDB" id="A0A0H4T5C5"/>
<feature type="binding site" evidence="10">
    <location>
        <begin position="19"/>
        <end position="24"/>
    </location>
    <ligand>
        <name>substrate</name>
    </ligand>
</feature>
<name>A0A0H4T5C5_9BACT</name>
<evidence type="ECO:0000256" key="5">
    <source>
        <dbReference type="ARBA" id="ARBA00022694"/>
    </source>
</evidence>
<dbReference type="InterPro" id="IPR018022">
    <property type="entry name" value="IPT"/>
</dbReference>
<keyword evidence="8 10" id="KW-0460">Magnesium</keyword>
<evidence type="ECO:0000256" key="13">
    <source>
        <dbReference type="RuleBase" id="RU003785"/>
    </source>
</evidence>
<dbReference type="HAMAP" id="MF_00185">
    <property type="entry name" value="IPP_trans"/>
    <property type="match status" value="1"/>
</dbReference>
<evidence type="ECO:0000256" key="11">
    <source>
        <dbReference type="RuleBase" id="RU003783"/>
    </source>
</evidence>
<dbReference type="GO" id="GO:0006400">
    <property type="term" value="P:tRNA modification"/>
    <property type="evidence" value="ECO:0007669"/>
    <property type="project" value="TreeGrafter"/>
</dbReference>
<sequence>MDAPTLNLRPKLLIVCGPTATGKTELALHLAEVLVSDSKIYSGVEIVSGDSRQVYKNMDIGTGKGLPKGAKYKISNLKFKNKTIGYYEIDRVKIWGYDLVNPKEAYSVSKYTEIADEILKNIWERRKLPILVGGTGLYIKSLVSGIETISIPQNKSLRRSLGKKSAPELFEILAQLDPVKAGSLNTSDSKNPRRLVRAIEIAQWKLKRIKRKKTYQKKNLDSVFIGLYAPKEMLEKRIQERIQERLKKGIEDEIKRLLKSGVYWEDQSMQSLAYKEWKGYFAGSKTKDEVIKNWENDEKNYVKRQMIWFKTNLNIHWFDITKPVYPNDVEKMVKEWYISK</sequence>
<comment type="function">
    <text evidence="2 10 12">Catalyzes the transfer of a dimethylallyl group onto the adenine at position 37 in tRNAs that read codons beginning with uridine, leading to the formation of N6-(dimethylallyl)adenosine (i(6)A).</text>
</comment>
<feature type="site" description="Interaction with substrate tRNA" evidence="10">
    <location>
        <position position="158"/>
    </location>
</feature>
<reference evidence="14" key="1">
    <citation type="journal article" date="2015" name="ISME J.">
        <title>Aquifer environment selects for microbial species cohorts in sediment and groundwater.</title>
        <authorList>
            <person name="Hug L.A."/>
            <person name="Thomas B.C."/>
            <person name="Brown C.T."/>
            <person name="Frischkorn K.R."/>
            <person name="Williams K.H."/>
            <person name="Tringe S.G."/>
            <person name="Banfield J.F."/>
        </authorList>
    </citation>
    <scope>NUCLEOTIDE SEQUENCE</scope>
</reference>
<evidence type="ECO:0000256" key="10">
    <source>
        <dbReference type="HAMAP-Rule" id="MF_00185"/>
    </source>
</evidence>
<comment type="catalytic activity">
    <reaction evidence="9 10 11">
        <text>adenosine(37) in tRNA + dimethylallyl diphosphate = N(6)-dimethylallyladenosine(37) in tRNA + diphosphate</text>
        <dbReference type="Rhea" id="RHEA:26482"/>
        <dbReference type="Rhea" id="RHEA-COMP:10162"/>
        <dbReference type="Rhea" id="RHEA-COMP:10375"/>
        <dbReference type="ChEBI" id="CHEBI:33019"/>
        <dbReference type="ChEBI" id="CHEBI:57623"/>
        <dbReference type="ChEBI" id="CHEBI:74411"/>
        <dbReference type="ChEBI" id="CHEBI:74415"/>
        <dbReference type="EC" id="2.5.1.75"/>
    </reaction>
</comment>
<keyword evidence="5 10" id="KW-0819">tRNA processing</keyword>
<dbReference type="SUPFAM" id="SSF52540">
    <property type="entry name" value="P-loop containing nucleoside triphosphate hydrolases"/>
    <property type="match status" value="1"/>
</dbReference>
<comment type="subunit">
    <text evidence="10">Monomer.</text>
</comment>
<keyword evidence="4 10" id="KW-0808">Transferase</keyword>
<keyword evidence="6 10" id="KW-0547">Nucleotide-binding</keyword>
<dbReference type="InterPro" id="IPR027417">
    <property type="entry name" value="P-loop_NTPase"/>
</dbReference>
<evidence type="ECO:0000256" key="1">
    <source>
        <dbReference type="ARBA" id="ARBA00001946"/>
    </source>
</evidence>
<protein>
    <recommendedName>
        <fullName evidence="10">tRNA dimethylallyltransferase</fullName>
        <ecNumber evidence="10">2.5.1.75</ecNumber>
    </recommendedName>
    <alternativeName>
        <fullName evidence="10">Dimethylallyl diphosphate:tRNA dimethylallyltransferase</fullName>
        <shortName evidence="10">DMAPP:tRNA dimethylallyltransferase</shortName>
        <shortName evidence="10">DMATase</shortName>
    </alternativeName>
    <alternativeName>
        <fullName evidence="10">Isopentenyl-diphosphate:tRNA isopentenyltransferase</fullName>
        <shortName evidence="10">IPP transferase</shortName>
        <shortName evidence="10">IPPT</shortName>
        <shortName evidence="10">IPTase</shortName>
    </alternativeName>
</protein>
<dbReference type="InterPro" id="IPR039657">
    <property type="entry name" value="Dimethylallyltransferase"/>
</dbReference>
<evidence type="ECO:0000256" key="9">
    <source>
        <dbReference type="ARBA" id="ARBA00049563"/>
    </source>
</evidence>
<comment type="caution">
    <text evidence="10">Lacks conserved residue(s) required for the propagation of feature annotation.</text>
</comment>
<dbReference type="NCBIfam" id="TIGR00174">
    <property type="entry name" value="miaA"/>
    <property type="match status" value="1"/>
</dbReference>
<evidence type="ECO:0000256" key="6">
    <source>
        <dbReference type="ARBA" id="ARBA00022741"/>
    </source>
</evidence>
<feature type="binding site" evidence="10">
    <location>
        <begin position="17"/>
        <end position="24"/>
    </location>
    <ligand>
        <name>ATP</name>
        <dbReference type="ChEBI" id="CHEBI:30616"/>
    </ligand>
</feature>